<dbReference type="PANTHER" id="PTHR11062">
    <property type="entry name" value="EXOSTOSIN HEPARAN SULFATE GLYCOSYLTRANSFERASE -RELATED"/>
    <property type="match status" value="1"/>
</dbReference>
<evidence type="ECO:0000256" key="3">
    <source>
        <dbReference type="ARBA" id="ARBA00023034"/>
    </source>
</evidence>
<dbReference type="PANTHER" id="PTHR11062:SF376">
    <property type="entry name" value="EXOSTOSIN FAMILY PROTEIN"/>
    <property type="match status" value="1"/>
</dbReference>
<dbReference type="GO" id="GO:0000139">
    <property type="term" value="C:Golgi membrane"/>
    <property type="evidence" value="ECO:0007669"/>
    <property type="project" value="UniProtKB-SubCell"/>
</dbReference>
<comment type="similarity">
    <text evidence="2">Belongs to the glycosyltransferase 47 family.</text>
</comment>
<dbReference type="GO" id="GO:0016757">
    <property type="term" value="F:glycosyltransferase activity"/>
    <property type="evidence" value="ECO:0007669"/>
    <property type="project" value="InterPro"/>
</dbReference>
<dbReference type="InterPro" id="IPR004263">
    <property type="entry name" value="Exostosin"/>
</dbReference>
<accession>A0A250XJV8</accession>
<dbReference type="Proteomes" id="UP000232323">
    <property type="component" value="Unassembled WGS sequence"/>
</dbReference>
<dbReference type="AlphaFoldDB" id="A0A250XJV8"/>
<evidence type="ECO:0000256" key="1">
    <source>
        <dbReference type="ARBA" id="ARBA00004323"/>
    </source>
</evidence>
<keyword evidence="6" id="KW-1185">Reference proteome</keyword>
<keyword evidence="3" id="KW-0333">Golgi apparatus</keyword>
<evidence type="ECO:0000256" key="2">
    <source>
        <dbReference type="ARBA" id="ARBA00010271"/>
    </source>
</evidence>
<evidence type="ECO:0000313" key="6">
    <source>
        <dbReference type="Proteomes" id="UP000232323"/>
    </source>
</evidence>
<evidence type="ECO:0000313" key="5">
    <source>
        <dbReference type="EMBL" id="GAX83209.1"/>
    </source>
</evidence>
<evidence type="ECO:0000259" key="4">
    <source>
        <dbReference type="Pfam" id="PF03016"/>
    </source>
</evidence>
<sequence length="348" mass="40096">MQKKQTTFMMYWEWLDIKEIMAELKRIGPYWERKEGADHIWTVTADPGRCQYPQAEVRKSIFLHHMGMLRKLSSEPCNLFEQWGGSCDPSMVAGLGALRGDLPWGCHIPYQDIVVPPSMYEYDNVSATSFLTPYLHDELQGLNRSNKLYYAGKIDLHETDPKAKEEPWSDASYSFGARQTVFRMFQNAEGFVIHTTHAHGSYWKDLSSSIFCLAAAGWGWGGRMKAAVTRGCIPLILQDGIKVEFEEQMPMKDYALRIPTWMAHKLPDIMDSYMKSGKVDKMQKALSCAWRLHWWRRPHGRAFELVMCELKRRVLGVAAHEVRIDWDKCALNCGGKDLVRITDSYNNV</sequence>
<dbReference type="InterPro" id="IPR040911">
    <property type="entry name" value="Exostosin_GT47"/>
</dbReference>
<proteinExistence type="inferred from homology"/>
<organism evidence="5 6">
    <name type="scientific">Chlamydomonas eustigma</name>
    <dbReference type="NCBI Taxonomy" id="1157962"/>
    <lineage>
        <taxon>Eukaryota</taxon>
        <taxon>Viridiplantae</taxon>
        <taxon>Chlorophyta</taxon>
        <taxon>core chlorophytes</taxon>
        <taxon>Chlorophyceae</taxon>
        <taxon>CS clade</taxon>
        <taxon>Chlamydomonadales</taxon>
        <taxon>Chlamydomonadaceae</taxon>
        <taxon>Chlamydomonas</taxon>
    </lineage>
</organism>
<dbReference type="Pfam" id="PF03016">
    <property type="entry name" value="Exostosin_GT47"/>
    <property type="match status" value="1"/>
</dbReference>
<dbReference type="OrthoDB" id="1924787at2759"/>
<reference evidence="5 6" key="1">
    <citation type="submission" date="2017-08" db="EMBL/GenBank/DDBJ databases">
        <title>Acidophilic green algal genome provides insights into adaptation to an acidic environment.</title>
        <authorList>
            <person name="Hirooka S."/>
            <person name="Hirose Y."/>
            <person name="Kanesaki Y."/>
            <person name="Higuchi S."/>
            <person name="Fujiwara T."/>
            <person name="Onuma R."/>
            <person name="Era A."/>
            <person name="Ohbayashi R."/>
            <person name="Uzuka A."/>
            <person name="Nozaki H."/>
            <person name="Yoshikawa H."/>
            <person name="Miyagishima S.Y."/>
        </authorList>
    </citation>
    <scope>NUCLEOTIDE SEQUENCE [LARGE SCALE GENOMIC DNA]</scope>
    <source>
        <strain evidence="5 6">NIES-2499</strain>
    </source>
</reference>
<protein>
    <recommendedName>
        <fullName evidence="4">Exostosin GT47 domain-containing protein</fullName>
    </recommendedName>
</protein>
<name>A0A250XJV8_9CHLO</name>
<feature type="domain" description="Exostosin GT47" evidence="4">
    <location>
        <begin position="17"/>
        <end position="270"/>
    </location>
</feature>
<dbReference type="EMBL" id="BEGY01000094">
    <property type="protein sequence ID" value="GAX83209.1"/>
    <property type="molecule type" value="Genomic_DNA"/>
</dbReference>
<gene>
    <name evidence="5" type="ORF">CEUSTIGMA_g10635.t1</name>
</gene>
<comment type="subcellular location">
    <subcellularLocation>
        <location evidence="1">Golgi apparatus membrane</location>
        <topology evidence="1">Single-pass type II membrane protein</topology>
    </subcellularLocation>
</comment>
<comment type="caution">
    <text evidence="5">The sequence shown here is derived from an EMBL/GenBank/DDBJ whole genome shotgun (WGS) entry which is preliminary data.</text>
</comment>